<evidence type="ECO:0000259" key="2">
    <source>
        <dbReference type="Pfam" id="PF05378"/>
    </source>
</evidence>
<dbReference type="AlphaFoldDB" id="A0A410VIW1"/>
<dbReference type="EMBL" id="CP030058">
    <property type="protein sequence ID" value="QOZ64811.1"/>
    <property type="molecule type" value="Genomic_DNA"/>
</dbReference>
<dbReference type="Pfam" id="PF01968">
    <property type="entry name" value="Hydantoinase_A"/>
    <property type="match status" value="1"/>
</dbReference>
<geneLocation type="plasmid" evidence="5 6">
    <name>unnamed</name>
</geneLocation>
<feature type="domain" description="Hydantoinase A/oxoprolinase" evidence="1">
    <location>
        <begin position="202"/>
        <end position="496"/>
    </location>
</feature>
<dbReference type="Proteomes" id="UP000625079">
    <property type="component" value="Unassembled WGS sequence"/>
</dbReference>
<keyword evidence="6" id="KW-1185">Reference proteome</keyword>
<proteinExistence type="predicted"/>
<dbReference type="RefSeq" id="WP_128929537.1">
    <property type="nucleotide sequence ID" value="NZ_BMHC01000007.1"/>
</dbReference>
<dbReference type="GO" id="GO:0005829">
    <property type="term" value="C:cytosol"/>
    <property type="evidence" value="ECO:0007669"/>
    <property type="project" value="TreeGrafter"/>
</dbReference>
<dbReference type="InterPro" id="IPR002821">
    <property type="entry name" value="Hydantoinase_A"/>
</dbReference>
<dbReference type="PANTHER" id="PTHR11365">
    <property type="entry name" value="5-OXOPROLINASE RELATED"/>
    <property type="match status" value="1"/>
</dbReference>
<dbReference type="EMBL" id="BMHC01000007">
    <property type="protein sequence ID" value="GGI26179.1"/>
    <property type="molecule type" value="Genomic_DNA"/>
</dbReference>
<evidence type="ECO:0000313" key="6">
    <source>
        <dbReference type="Proteomes" id="UP000593880"/>
    </source>
</evidence>
<reference evidence="4" key="3">
    <citation type="submission" date="2022-12" db="EMBL/GenBank/DDBJ databases">
        <authorList>
            <person name="Sun Q."/>
            <person name="Zhou Y."/>
        </authorList>
    </citation>
    <scope>NUCLEOTIDE SEQUENCE</scope>
    <source>
        <strain evidence="4">CGMCC 1.15034</strain>
    </source>
</reference>
<dbReference type="InterPro" id="IPR043129">
    <property type="entry name" value="ATPase_NBD"/>
</dbReference>
<dbReference type="Proteomes" id="UP000593880">
    <property type="component" value="Plasmid unnamed"/>
</dbReference>
<evidence type="ECO:0000259" key="3">
    <source>
        <dbReference type="Pfam" id="PF19278"/>
    </source>
</evidence>
<reference evidence="4" key="1">
    <citation type="journal article" date="2014" name="Int. J. Syst. Evol. Microbiol.">
        <title>Complete genome sequence of Corynebacterium casei LMG S-19264T (=DSM 44701T), isolated from a smear-ripened cheese.</title>
        <authorList>
            <consortium name="US DOE Joint Genome Institute (JGI-PGF)"/>
            <person name="Walter F."/>
            <person name="Albersmeier A."/>
            <person name="Kalinowski J."/>
            <person name="Ruckert C."/>
        </authorList>
    </citation>
    <scope>NUCLEOTIDE SEQUENCE</scope>
    <source>
        <strain evidence="4">CGMCC 1.15034</strain>
    </source>
</reference>
<feature type="domain" description="Acetophenone carboxylase-like C-terminal" evidence="3">
    <location>
        <begin position="511"/>
        <end position="679"/>
    </location>
</feature>
<evidence type="ECO:0000259" key="1">
    <source>
        <dbReference type="Pfam" id="PF01968"/>
    </source>
</evidence>
<feature type="domain" description="Hydantoinase/oxoprolinase N-terminal" evidence="2">
    <location>
        <begin position="4"/>
        <end position="181"/>
    </location>
</feature>
<dbReference type="InterPro" id="IPR049517">
    <property type="entry name" value="ACX-like_C"/>
</dbReference>
<dbReference type="OrthoDB" id="9759608at2"/>
<evidence type="ECO:0000313" key="5">
    <source>
        <dbReference type="EMBL" id="QOZ64811.1"/>
    </source>
</evidence>
<accession>A0A410VIW1</accession>
<protein>
    <submittedName>
        <fullName evidence="4">Hydantoinase A</fullName>
    </submittedName>
    <submittedName>
        <fullName evidence="5">Hydantoinase/oxoprolinase family protein</fullName>
    </submittedName>
</protein>
<sequence length="707" mass="76188">MYSLGIDIGGTFTDIVLYCTDDGRVVAHKELTTPHDPTIGALAGVKQVVNASGTDPDQIGRVVHATTLFTNALIERRGARTGLITTSGFRDTLDLQREFKYDLYDLFLKLPKPLIEQDDRVEVNERTLFNGHIQHPLNEDELLIKTRRLLDRGVTSLAVSFLHSYANGTNELRAKSLIERHFPQVQLSISSEVCPQIREYERTSTTAANAYIKPIADKYLRELEVQLKAFGIPGALFMMLSNGGLTHIEEARRTPIELLESGPAAGTLVAAYFGKRSGFDNVLAFDMGGTTAKLGVIENGEPLIAYQFEAARQKRFAPGSGLPVNISTVELIEIGAGGGSIAHVDELGMLKVGPQSAGSRPGPACYPNGGTAPTVTDANVVSGAIDVDNFAGGTMVLRRGAAEAALTGVGHAIEMPFIKVANGIQAIVNETMAAAARVHVAERGHDITKYKLIVTGGGGPMHGCDVARRLGIKQVICPPNAGVASALGLLIAPARVDRSRTLGALLGSMEIEKLEAAFRRLEDDTRRVIAQARSPHSTLQMERRADIRFVGQGSELVTGLPVGPYSESERETIRAAFIQTYKGIFGDIIPDLDLEIMNIRVTLKEVREPAKLGRMEDPPRSEGSRYRPVYDDATRAWVKVPVLRRSELGIAGSIEGPALLDEQSSTLVVPRGSRMTLDASGNVIVQLRDDGDSVTVPVAEHATEIGA</sequence>
<dbReference type="Pfam" id="PF19278">
    <property type="entry name" value="Hydant_A_C"/>
    <property type="match status" value="1"/>
</dbReference>
<dbReference type="InterPro" id="IPR045079">
    <property type="entry name" value="Oxoprolinase-like"/>
</dbReference>
<dbReference type="InterPro" id="IPR008040">
    <property type="entry name" value="Hydant_A_N"/>
</dbReference>
<dbReference type="GO" id="GO:0017168">
    <property type="term" value="F:5-oxoprolinase (ATP-hydrolyzing) activity"/>
    <property type="evidence" value="ECO:0007669"/>
    <property type="project" value="TreeGrafter"/>
</dbReference>
<dbReference type="GO" id="GO:0006749">
    <property type="term" value="P:glutathione metabolic process"/>
    <property type="evidence" value="ECO:0007669"/>
    <property type="project" value="TreeGrafter"/>
</dbReference>
<evidence type="ECO:0000313" key="4">
    <source>
        <dbReference type="EMBL" id="GGI26179.1"/>
    </source>
</evidence>
<dbReference type="PANTHER" id="PTHR11365:SF23">
    <property type="entry name" value="HYPOTHETICAL 5-OXOPROLINASE (EUROFUNG)-RELATED"/>
    <property type="match status" value="1"/>
</dbReference>
<evidence type="ECO:0000313" key="7">
    <source>
        <dbReference type="Proteomes" id="UP000625079"/>
    </source>
</evidence>
<dbReference type="Pfam" id="PF05378">
    <property type="entry name" value="Hydant_A_N"/>
    <property type="match status" value="1"/>
</dbReference>
<dbReference type="Gene3D" id="3.30.420.40">
    <property type="match status" value="1"/>
</dbReference>
<gene>
    <name evidence="4" type="ORF">GCM10010987_38100</name>
    <name evidence="5" type="ORF">XH86_39980</name>
</gene>
<dbReference type="SUPFAM" id="SSF53067">
    <property type="entry name" value="Actin-like ATPase domain"/>
    <property type="match status" value="1"/>
</dbReference>
<reference evidence="5 6" key="2">
    <citation type="submission" date="2018-06" db="EMBL/GenBank/DDBJ databases">
        <title>Comparative genomics of rhizobia nodulating Arachis hypogaea in China.</title>
        <authorList>
            <person name="Li Y."/>
        </authorList>
    </citation>
    <scope>NUCLEOTIDE SEQUENCE [LARGE SCALE GENOMIC DNA]</scope>
    <source>
        <strain evidence="5 6">CCBAU 51658</strain>
        <plasmid evidence="5 6">unnamed</plasmid>
    </source>
</reference>
<keyword evidence="5" id="KW-0614">Plasmid</keyword>
<name>A0A410VIW1_9BRAD</name>
<organism evidence="4 7">
    <name type="scientific">Bradyrhizobium guangdongense</name>
    <dbReference type="NCBI Taxonomy" id="1325090"/>
    <lineage>
        <taxon>Bacteria</taxon>
        <taxon>Pseudomonadati</taxon>
        <taxon>Pseudomonadota</taxon>
        <taxon>Alphaproteobacteria</taxon>
        <taxon>Hyphomicrobiales</taxon>
        <taxon>Nitrobacteraceae</taxon>
        <taxon>Bradyrhizobium</taxon>
    </lineage>
</organism>